<dbReference type="SUPFAM" id="SSF48403">
    <property type="entry name" value="Ankyrin repeat"/>
    <property type="match status" value="1"/>
</dbReference>
<dbReference type="PROSITE" id="PS50088">
    <property type="entry name" value="ANK_REPEAT"/>
    <property type="match status" value="2"/>
</dbReference>
<reference evidence="4" key="1">
    <citation type="journal article" date="2020" name="Stud. Mycol.">
        <title>101 Dothideomycetes genomes: a test case for predicting lifestyles and emergence of pathogens.</title>
        <authorList>
            <person name="Haridas S."/>
            <person name="Albert R."/>
            <person name="Binder M."/>
            <person name="Bloem J."/>
            <person name="Labutti K."/>
            <person name="Salamov A."/>
            <person name="Andreopoulos B."/>
            <person name="Baker S."/>
            <person name="Barry K."/>
            <person name="Bills G."/>
            <person name="Bluhm B."/>
            <person name="Cannon C."/>
            <person name="Castanera R."/>
            <person name="Culley D."/>
            <person name="Daum C."/>
            <person name="Ezra D."/>
            <person name="Gonzalez J."/>
            <person name="Henrissat B."/>
            <person name="Kuo A."/>
            <person name="Liang C."/>
            <person name="Lipzen A."/>
            <person name="Lutzoni F."/>
            <person name="Magnuson J."/>
            <person name="Mondo S."/>
            <person name="Nolan M."/>
            <person name="Ohm R."/>
            <person name="Pangilinan J."/>
            <person name="Park H.-J."/>
            <person name="Ramirez L."/>
            <person name="Alfaro M."/>
            <person name="Sun H."/>
            <person name="Tritt A."/>
            <person name="Yoshinaga Y."/>
            <person name="Zwiers L.-H."/>
            <person name="Turgeon B."/>
            <person name="Goodwin S."/>
            <person name="Spatafora J."/>
            <person name="Crous P."/>
            <person name="Grigoriev I."/>
        </authorList>
    </citation>
    <scope>NUCLEOTIDE SEQUENCE</scope>
    <source>
        <strain evidence="4">CBS 125425</strain>
    </source>
</reference>
<dbReference type="OrthoDB" id="341259at2759"/>
<proteinExistence type="predicted"/>
<dbReference type="PANTHER" id="PTHR24198:SF165">
    <property type="entry name" value="ANKYRIN REPEAT-CONTAINING PROTEIN-RELATED"/>
    <property type="match status" value="1"/>
</dbReference>
<gene>
    <name evidence="4" type="ORF">EJ04DRAFT_394386</name>
</gene>
<dbReference type="EMBL" id="ML996331">
    <property type="protein sequence ID" value="KAF2727468.1"/>
    <property type="molecule type" value="Genomic_DNA"/>
</dbReference>
<organism evidence="4 5">
    <name type="scientific">Polyplosphaeria fusca</name>
    <dbReference type="NCBI Taxonomy" id="682080"/>
    <lineage>
        <taxon>Eukaryota</taxon>
        <taxon>Fungi</taxon>
        <taxon>Dikarya</taxon>
        <taxon>Ascomycota</taxon>
        <taxon>Pezizomycotina</taxon>
        <taxon>Dothideomycetes</taxon>
        <taxon>Pleosporomycetidae</taxon>
        <taxon>Pleosporales</taxon>
        <taxon>Tetraplosphaeriaceae</taxon>
        <taxon>Polyplosphaeria</taxon>
    </lineage>
</organism>
<keyword evidence="1" id="KW-0677">Repeat</keyword>
<feature type="non-terminal residue" evidence="4">
    <location>
        <position position="1"/>
    </location>
</feature>
<dbReference type="PANTHER" id="PTHR24198">
    <property type="entry name" value="ANKYRIN REPEAT AND PROTEIN KINASE DOMAIN-CONTAINING PROTEIN"/>
    <property type="match status" value="1"/>
</dbReference>
<evidence type="ECO:0000313" key="4">
    <source>
        <dbReference type="EMBL" id="KAF2727468.1"/>
    </source>
</evidence>
<protein>
    <recommendedName>
        <fullName evidence="6">Ankyrin</fullName>
    </recommendedName>
</protein>
<dbReference type="InterPro" id="IPR036770">
    <property type="entry name" value="Ankyrin_rpt-contain_sf"/>
</dbReference>
<keyword evidence="2 3" id="KW-0040">ANK repeat</keyword>
<dbReference type="Pfam" id="PF12796">
    <property type="entry name" value="Ank_2"/>
    <property type="match status" value="1"/>
</dbReference>
<sequence length="66" mass="7425">RVEVDSRDNYEQTPLFGAARNGHKAVVKLLLDTGRVEVDSRDNYERTPLFWASQSGHEAVVKLLLG</sequence>
<accession>A0A9P4UW51</accession>
<name>A0A9P4UW51_9PLEO</name>
<dbReference type="Proteomes" id="UP000799444">
    <property type="component" value="Unassembled WGS sequence"/>
</dbReference>
<feature type="non-terminal residue" evidence="4">
    <location>
        <position position="66"/>
    </location>
</feature>
<dbReference type="Gene3D" id="1.25.40.20">
    <property type="entry name" value="Ankyrin repeat-containing domain"/>
    <property type="match status" value="1"/>
</dbReference>
<dbReference type="AlphaFoldDB" id="A0A9P4UW51"/>
<dbReference type="InterPro" id="IPR002110">
    <property type="entry name" value="Ankyrin_rpt"/>
</dbReference>
<comment type="caution">
    <text evidence="4">The sequence shown here is derived from an EMBL/GenBank/DDBJ whole genome shotgun (WGS) entry which is preliminary data.</text>
</comment>
<evidence type="ECO:0008006" key="6">
    <source>
        <dbReference type="Google" id="ProtNLM"/>
    </source>
</evidence>
<feature type="repeat" description="ANK" evidence="3">
    <location>
        <begin position="10"/>
        <end position="34"/>
    </location>
</feature>
<keyword evidence="5" id="KW-1185">Reference proteome</keyword>
<evidence type="ECO:0000313" key="5">
    <source>
        <dbReference type="Proteomes" id="UP000799444"/>
    </source>
</evidence>
<evidence type="ECO:0000256" key="1">
    <source>
        <dbReference type="ARBA" id="ARBA00022737"/>
    </source>
</evidence>
<evidence type="ECO:0000256" key="2">
    <source>
        <dbReference type="ARBA" id="ARBA00023043"/>
    </source>
</evidence>
<dbReference type="PROSITE" id="PS50297">
    <property type="entry name" value="ANK_REP_REGION"/>
    <property type="match status" value="2"/>
</dbReference>
<evidence type="ECO:0000256" key="3">
    <source>
        <dbReference type="PROSITE-ProRule" id="PRU00023"/>
    </source>
</evidence>
<feature type="repeat" description="ANK" evidence="3">
    <location>
        <begin position="44"/>
        <end position="66"/>
    </location>
</feature>